<comment type="caution">
    <text evidence="11">The sequence shown here is derived from an EMBL/GenBank/DDBJ whole genome shotgun (WGS) entry which is preliminary data.</text>
</comment>
<evidence type="ECO:0000259" key="10">
    <source>
        <dbReference type="PROSITE" id="PS50850"/>
    </source>
</evidence>
<keyword evidence="6" id="KW-0325">Glycoprotein</keyword>
<evidence type="ECO:0000256" key="6">
    <source>
        <dbReference type="ARBA" id="ARBA00023180"/>
    </source>
</evidence>
<feature type="transmembrane region" description="Helical" evidence="9">
    <location>
        <begin position="314"/>
        <end position="336"/>
    </location>
</feature>
<evidence type="ECO:0000256" key="7">
    <source>
        <dbReference type="ARBA" id="ARBA00024348"/>
    </source>
</evidence>
<organism evidence="11 12">
    <name type="scientific">Allacma fusca</name>
    <dbReference type="NCBI Taxonomy" id="39272"/>
    <lineage>
        <taxon>Eukaryota</taxon>
        <taxon>Metazoa</taxon>
        <taxon>Ecdysozoa</taxon>
        <taxon>Arthropoda</taxon>
        <taxon>Hexapoda</taxon>
        <taxon>Collembola</taxon>
        <taxon>Symphypleona</taxon>
        <taxon>Sminthuridae</taxon>
        <taxon>Allacma</taxon>
    </lineage>
</organism>
<evidence type="ECO:0000256" key="1">
    <source>
        <dbReference type="ARBA" id="ARBA00004651"/>
    </source>
</evidence>
<dbReference type="EMBL" id="CAJVCH010040149">
    <property type="protein sequence ID" value="CAG7716652.1"/>
    <property type="molecule type" value="Genomic_DNA"/>
</dbReference>
<proteinExistence type="inferred from homology"/>
<keyword evidence="3 9" id="KW-0812">Transmembrane</keyword>
<keyword evidence="12" id="KW-1185">Reference proteome</keyword>
<dbReference type="GO" id="GO:0005886">
    <property type="term" value="C:plasma membrane"/>
    <property type="evidence" value="ECO:0007669"/>
    <property type="project" value="UniProtKB-SubCell"/>
</dbReference>
<keyword evidence="2" id="KW-1003">Cell membrane</keyword>
<dbReference type="Pfam" id="PF00083">
    <property type="entry name" value="Sugar_tr"/>
    <property type="match status" value="1"/>
</dbReference>
<evidence type="ECO:0000313" key="11">
    <source>
        <dbReference type="EMBL" id="CAG7716652.1"/>
    </source>
</evidence>
<feature type="transmembrane region" description="Helical" evidence="9">
    <location>
        <begin position="283"/>
        <end position="307"/>
    </location>
</feature>
<dbReference type="GO" id="GO:0051119">
    <property type="term" value="F:sugar transmembrane transporter activity"/>
    <property type="evidence" value="ECO:0007669"/>
    <property type="project" value="InterPro"/>
</dbReference>
<dbReference type="FunFam" id="1.20.1250.20:FF:000055">
    <property type="entry name" value="Facilitated trehalose transporter Tret1-2 homolog"/>
    <property type="match status" value="1"/>
</dbReference>
<dbReference type="OrthoDB" id="6612291at2759"/>
<evidence type="ECO:0000313" key="12">
    <source>
        <dbReference type="Proteomes" id="UP000708208"/>
    </source>
</evidence>
<dbReference type="PROSITE" id="PS00216">
    <property type="entry name" value="SUGAR_TRANSPORT_1"/>
    <property type="match status" value="2"/>
</dbReference>
<comment type="similarity">
    <text evidence="7">Belongs to the major facilitator superfamily. Sugar transporter (TC 2.A.1.1) family. Trehalose transporter subfamily.</text>
</comment>
<dbReference type="InterPro" id="IPR005829">
    <property type="entry name" value="Sugar_transporter_CS"/>
</dbReference>
<feature type="transmembrane region" description="Helical" evidence="9">
    <location>
        <begin position="348"/>
        <end position="373"/>
    </location>
</feature>
<comment type="subcellular location">
    <subcellularLocation>
        <location evidence="1">Cell membrane</location>
        <topology evidence="1">Multi-pass membrane protein</topology>
    </subcellularLocation>
</comment>
<keyword evidence="4 9" id="KW-1133">Transmembrane helix</keyword>
<gene>
    <name evidence="11" type="ORF">AFUS01_LOCUS6150</name>
</gene>
<dbReference type="InterPro" id="IPR044775">
    <property type="entry name" value="MFS_ERD6/Tret1-like"/>
</dbReference>
<evidence type="ECO:0000256" key="3">
    <source>
        <dbReference type="ARBA" id="ARBA00022692"/>
    </source>
</evidence>
<reference evidence="11" key="1">
    <citation type="submission" date="2021-06" db="EMBL/GenBank/DDBJ databases">
        <authorList>
            <person name="Hodson N. C."/>
            <person name="Mongue J. A."/>
            <person name="Jaron S. K."/>
        </authorList>
    </citation>
    <scope>NUCLEOTIDE SEQUENCE</scope>
</reference>
<accession>A0A8J2JEY2</accession>
<name>A0A8J2JEY2_9HEXA</name>
<dbReference type="AlphaFoldDB" id="A0A8J2JEY2"/>
<dbReference type="NCBIfam" id="TIGR00879">
    <property type="entry name" value="SP"/>
    <property type="match status" value="1"/>
</dbReference>
<dbReference type="PANTHER" id="PTHR48021">
    <property type="match status" value="1"/>
</dbReference>
<keyword evidence="8" id="KW-0813">Transport</keyword>
<feature type="domain" description="Major facilitator superfamily (MFS) profile" evidence="10">
    <location>
        <begin position="1"/>
        <end position="440"/>
    </location>
</feature>
<feature type="transmembrane region" description="Helical" evidence="9">
    <location>
        <begin position="106"/>
        <end position="127"/>
    </location>
</feature>
<feature type="transmembrane region" description="Helical" evidence="9">
    <location>
        <begin position="139"/>
        <end position="158"/>
    </location>
</feature>
<protein>
    <recommendedName>
        <fullName evidence="10">Major facilitator superfamily (MFS) profile domain-containing protein</fullName>
    </recommendedName>
</protein>
<dbReference type="PANTHER" id="PTHR48021:SF1">
    <property type="entry name" value="GH07001P-RELATED"/>
    <property type="match status" value="1"/>
</dbReference>
<evidence type="ECO:0000256" key="2">
    <source>
        <dbReference type="ARBA" id="ARBA00022475"/>
    </source>
</evidence>
<evidence type="ECO:0000256" key="5">
    <source>
        <dbReference type="ARBA" id="ARBA00023136"/>
    </source>
</evidence>
<dbReference type="Proteomes" id="UP000708208">
    <property type="component" value="Unassembled WGS sequence"/>
</dbReference>
<feature type="transmembrane region" description="Helical" evidence="9">
    <location>
        <begin position="81"/>
        <end position="100"/>
    </location>
</feature>
<evidence type="ECO:0000256" key="4">
    <source>
        <dbReference type="ARBA" id="ARBA00022989"/>
    </source>
</evidence>
<dbReference type="InterPro" id="IPR050549">
    <property type="entry name" value="MFS_Trehalose_Transporter"/>
</dbReference>
<keyword evidence="5 9" id="KW-0472">Membrane</keyword>
<feature type="transmembrane region" description="Helical" evidence="9">
    <location>
        <begin position="385"/>
        <end position="406"/>
    </location>
</feature>
<dbReference type="CDD" id="cd17358">
    <property type="entry name" value="MFS_GLUT6_8_Class3_like"/>
    <property type="match status" value="1"/>
</dbReference>
<dbReference type="PROSITE" id="PS50850">
    <property type="entry name" value="MFS"/>
    <property type="match status" value="1"/>
</dbReference>
<dbReference type="InterPro" id="IPR003663">
    <property type="entry name" value="Sugar/inositol_transpt"/>
</dbReference>
<feature type="transmembrane region" description="Helical" evidence="9">
    <location>
        <begin position="418"/>
        <end position="436"/>
    </location>
</feature>
<dbReference type="InterPro" id="IPR005828">
    <property type="entry name" value="MFS_sugar_transport-like"/>
</dbReference>
<feature type="transmembrane region" description="Helical" evidence="9">
    <location>
        <begin position="164"/>
        <end position="184"/>
    </location>
</feature>
<feature type="transmembrane region" description="Helical" evidence="9">
    <location>
        <begin position="251"/>
        <end position="271"/>
    </location>
</feature>
<evidence type="ECO:0000256" key="9">
    <source>
        <dbReference type="SAM" id="Phobius"/>
    </source>
</evidence>
<evidence type="ECO:0000256" key="8">
    <source>
        <dbReference type="RuleBase" id="RU003346"/>
    </source>
</evidence>
<sequence length="468" mass="51213">MGAFGLGTVLGWSSPALPAIEFDEDWGNFGDKNCTYDEDKNVCKISEKWGPSPWIGSLVALGGLLSGPVAGFCVDKFGRKTTMLISSAPFVLGWLLITYADNILMIYFGRLTTGFCAGAFSLAAPVYISETSQDDLRGLLGSGFQVMVTIGILFVYVVGDLAPWGWLSLVSGFGPLVFLVLMIFPPESPRWLISNGKYLEASEALQWLRGASCSQDVEEELNLIKKSVDEGKQGSVILKDFLAPSILKPTLIALALMLFQQLSGINAIIFYATEIFEDADSDIRPGICTIIVGVFQVLATALSSILVDRAGRKFLLIVSGAAMCLFLVLLGVFFYLKVDDPAMEENIGWLPLFSLVFFIIFFSLGFGPIPWVMMGELLPQHVKGLASALATSFNWTLVFFVTRFFNELKDAIGPEWCYWLFAIICAAGTIFVCVFVPETKGRSLDEIQRYFGAATTTNINEAQNSISK</sequence>
<feature type="transmembrane region" description="Helical" evidence="9">
    <location>
        <begin position="54"/>
        <end position="74"/>
    </location>
</feature>
<dbReference type="InterPro" id="IPR020846">
    <property type="entry name" value="MFS_dom"/>
</dbReference>